<evidence type="ECO:0000256" key="3">
    <source>
        <dbReference type="ARBA" id="ARBA00023002"/>
    </source>
</evidence>
<evidence type="ECO:0000259" key="6">
    <source>
        <dbReference type="Pfam" id="PF07731"/>
    </source>
</evidence>
<accession>A0A934UU46</accession>
<feature type="compositionally biased region" description="Basic and acidic residues" evidence="4">
    <location>
        <begin position="42"/>
        <end position="62"/>
    </location>
</feature>
<feature type="region of interest" description="Disordered" evidence="4">
    <location>
        <begin position="326"/>
        <end position="345"/>
    </location>
</feature>
<feature type="domain" description="Plastocyanin-like" evidence="7">
    <location>
        <begin position="526"/>
        <end position="631"/>
    </location>
</feature>
<proteinExistence type="inferred from homology"/>
<evidence type="ECO:0000313" key="8">
    <source>
        <dbReference type="EMBL" id="MBK0417587.1"/>
    </source>
</evidence>
<dbReference type="Proteomes" id="UP000608530">
    <property type="component" value="Unassembled WGS sequence"/>
</dbReference>
<feature type="compositionally biased region" description="Basic and acidic residues" evidence="4">
    <location>
        <begin position="116"/>
        <end position="158"/>
    </location>
</feature>
<evidence type="ECO:0000256" key="1">
    <source>
        <dbReference type="ARBA" id="ARBA00010609"/>
    </source>
</evidence>
<feature type="compositionally biased region" description="Basic and acidic residues" evidence="4">
    <location>
        <begin position="273"/>
        <end position="291"/>
    </location>
</feature>
<dbReference type="Gene3D" id="2.60.40.420">
    <property type="entry name" value="Cupredoxins - blue copper proteins"/>
    <property type="match status" value="3"/>
</dbReference>
<protein>
    <submittedName>
        <fullName evidence="8">Multicopper oxidase domain-containing protein</fullName>
    </submittedName>
</protein>
<organism evidence="8 9">
    <name type="scientific">Leucobacter chromiisoli</name>
    <dbReference type="NCBI Taxonomy" id="2796471"/>
    <lineage>
        <taxon>Bacteria</taxon>
        <taxon>Bacillati</taxon>
        <taxon>Actinomycetota</taxon>
        <taxon>Actinomycetes</taxon>
        <taxon>Micrococcales</taxon>
        <taxon>Microbacteriaceae</taxon>
        <taxon>Leucobacter</taxon>
    </lineage>
</organism>
<feature type="compositionally biased region" description="Basic residues" evidence="4">
    <location>
        <begin position="363"/>
        <end position="386"/>
    </location>
</feature>
<feature type="compositionally biased region" description="Low complexity" evidence="4">
    <location>
        <begin position="191"/>
        <end position="200"/>
    </location>
</feature>
<evidence type="ECO:0000256" key="4">
    <source>
        <dbReference type="SAM" id="MobiDB-lite"/>
    </source>
</evidence>
<feature type="compositionally biased region" description="Basic residues" evidence="4">
    <location>
        <begin position="326"/>
        <end position="337"/>
    </location>
</feature>
<dbReference type="SUPFAM" id="SSF49503">
    <property type="entry name" value="Cupredoxins"/>
    <property type="match status" value="3"/>
</dbReference>
<feature type="domain" description="Plastocyanin-like" evidence="5">
    <location>
        <begin position="683"/>
        <end position="749"/>
    </location>
</feature>
<comment type="similarity">
    <text evidence="1">Belongs to the multicopper oxidase family.</text>
</comment>
<keyword evidence="2" id="KW-0479">Metal-binding</keyword>
<dbReference type="Pfam" id="PF07731">
    <property type="entry name" value="Cu-oxidase_2"/>
    <property type="match status" value="1"/>
</dbReference>
<dbReference type="InterPro" id="IPR011707">
    <property type="entry name" value="Cu-oxidase-like_N"/>
</dbReference>
<evidence type="ECO:0000259" key="7">
    <source>
        <dbReference type="Pfam" id="PF07732"/>
    </source>
</evidence>
<evidence type="ECO:0000313" key="9">
    <source>
        <dbReference type="Proteomes" id="UP000608530"/>
    </source>
</evidence>
<dbReference type="CDD" id="cd13867">
    <property type="entry name" value="CuRO_2_CueO_FtsP"/>
    <property type="match status" value="1"/>
</dbReference>
<dbReference type="InterPro" id="IPR008972">
    <property type="entry name" value="Cupredoxin"/>
</dbReference>
<comment type="caution">
    <text evidence="8">The sequence shown here is derived from an EMBL/GenBank/DDBJ whole genome shotgun (WGS) entry which is preliminary data.</text>
</comment>
<keyword evidence="9" id="KW-1185">Reference proteome</keyword>
<dbReference type="GO" id="GO:0016491">
    <property type="term" value="F:oxidoreductase activity"/>
    <property type="evidence" value="ECO:0007669"/>
    <property type="project" value="UniProtKB-KW"/>
</dbReference>
<feature type="compositionally biased region" description="Basic and acidic residues" evidence="4">
    <location>
        <begin position="83"/>
        <end position="109"/>
    </location>
</feature>
<name>A0A934UU46_9MICO</name>
<reference evidence="8" key="1">
    <citation type="submission" date="2020-12" db="EMBL/GenBank/DDBJ databases">
        <title>Leucobacter sp. CAS1, isolated from Chromium sludge.</title>
        <authorList>
            <person name="Xu Z."/>
        </authorList>
    </citation>
    <scope>NUCLEOTIDE SEQUENCE</scope>
    <source>
        <strain evidence="8">CSA1</strain>
    </source>
</reference>
<dbReference type="EMBL" id="JAEHOH010000001">
    <property type="protein sequence ID" value="MBK0417587.1"/>
    <property type="molecule type" value="Genomic_DNA"/>
</dbReference>
<dbReference type="InterPro" id="IPR002355">
    <property type="entry name" value="Cu_oxidase_Cu_BS"/>
</dbReference>
<dbReference type="GO" id="GO:0005507">
    <property type="term" value="F:copper ion binding"/>
    <property type="evidence" value="ECO:0007669"/>
    <property type="project" value="InterPro"/>
</dbReference>
<dbReference type="PANTHER" id="PTHR48267">
    <property type="entry name" value="CUPREDOXIN SUPERFAMILY PROTEIN"/>
    <property type="match status" value="1"/>
</dbReference>
<keyword evidence="3" id="KW-0560">Oxidoreductase</keyword>
<feature type="region of interest" description="Disordered" evidence="4">
    <location>
        <begin position="352"/>
        <end position="420"/>
    </location>
</feature>
<gene>
    <name evidence="8" type="ORF">JD276_00855</name>
</gene>
<dbReference type="CDD" id="cd13890">
    <property type="entry name" value="CuRO_3_CueO_FtsP"/>
    <property type="match status" value="1"/>
</dbReference>
<dbReference type="CDD" id="cd04232">
    <property type="entry name" value="CuRO_1_CueO_FtsP"/>
    <property type="match status" value="1"/>
</dbReference>
<dbReference type="Pfam" id="PF00394">
    <property type="entry name" value="Cu-oxidase"/>
    <property type="match status" value="1"/>
</dbReference>
<feature type="domain" description="Plastocyanin-like" evidence="6">
    <location>
        <begin position="817"/>
        <end position="934"/>
    </location>
</feature>
<evidence type="ECO:0000259" key="5">
    <source>
        <dbReference type="Pfam" id="PF00394"/>
    </source>
</evidence>
<dbReference type="InterPro" id="IPR011706">
    <property type="entry name" value="Cu-oxidase_C"/>
</dbReference>
<feature type="compositionally biased region" description="Basic and acidic residues" evidence="4">
    <location>
        <begin position="167"/>
        <end position="184"/>
    </location>
</feature>
<dbReference type="AlphaFoldDB" id="A0A934UU46"/>
<sequence length="970" mass="103950">MTDGVVEVARDPQPLLLHPALRQVGLLGADEPGDELGLPARLAREAHGRPEGDGRRRERELGHVLVPGEAGRGVGIGQPEVGGHAEQDHGPAHRPRDSPAARREIQRADRRQHHPERREAGRVVGEDAEDREREGHPRDRRAQQGERAEADHGEEGPRRGRLRGIGQHHDAEREHDGAGEHGLDEPGPPLRATGGLAARRAAGRRAVARQSAARRAAVRHGASLDAGSGGRTAIRAVPARCRPGTTRDCRPRATSETPRGRCARPAARARWNHAFERARSPTASDRRDLRGPAHPTGPIGPAPSGRAPQLAPHRRPVGARTAVAARRAHRHAGRIRPRGRDPLRHDRLLGRHRGFRPLPAPRAHAHAGRPRLRHPLPRSGARVRRRAGPDLGGAGVARPAGRVGRPGGPPRLGDPGGPRGARAPVKIHRAAAHGAAGRATTGATARAGAASRTGAALLVPALALGLLGCGAIPGAGSPAVPVVEQEFSQPLAIPPLAPSRIEDGVRVFSLTAQEGERSFAPATEPGAATRTWGFDGEFLGPTLRAQRGERVAVEVENRLDERTSVHWHGMHLPAAMDGGPHQEVEPGGSWRPEWSIDQPAATLWYHPHPHGETEAHVHRGLAGLFILDDDASAAAALPSEYGVDDVPLIVQDRSFDEEGQFVLDQDGAEPGELGDTVMANGTVGAVHEVTTERIRLRLLNGSTARTYRFAVPGHELTMIAGDGGFLDAPLPLESLRLAPGERAEVLLRMAPGETARLRSEEVDLGGVLLPGANGGGDAFDVLELRAADSLAPSPEPAWPTAADAEADALHEEDAVTTREFELNGREINGERMDMGRIDEVVRVGDTEIWEVRSTQAIPHSFHVHDVQFRVLSVDGSPPPPELAGPKDTVYLEPQRRYRLLMRFEDYADPDTPYMYHCHMLLHEDEGMMGQFTVVEPADGPSEPGRGGAQEHDPGSGGTQEHAPGHAHGEH</sequence>
<dbReference type="InterPro" id="IPR045087">
    <property type="entry name" value="Cu-oxidase_fam"/>
</dbReference>
<dbReference type="InterPro" id="IPR001117">
    <property type="entry name" value="Cu-oxidase_2nd"/>
</dbReference>
<dbReference type="Pfam" id="PF07732">
    <property type="entry name" value="Cu-oxidase_3"/>
    <property type="match status" value="1"/>
</dbReference>
<evidence type="ECO:0000256" key="2">
    <source>
        <dbReference type="ARBA" id="ARBA00022723"/>
    </source>
</evidence>
<dbReference type="PROSITE" id="PS00080">
    <property type="entry name" value="MULTICOPPER_OXIDASE2"/>
    <property type="match status" value="1"/>
</dbReference>
<dbReference type="PANTHER" id="PTHR48267:SF1">
    <property type="entry name" value="BILIRUBIN OXIDASE"/>
    <property type="match status" value="1"/>
</dbReference>
<feature type="region of interest" description="Disordered" evidence="4">
    <location>
        <begin position="933"/>
        <end position="970"/>
    </location>
</feature>
<feature type="region of interest" description="Disordered" evidence="4">
    <location>
        <begin position="28"/>
        <end position="317"/>
    </location>
</feature>